<dbReference type="SUPFAM" id="SSF57701">
    <property type="entry name" value="Zn2/Cys6 DNA-binding domain"/>
    <property type="match status" value="1"/>
</dbReference>
<dbReference type="EMBL" id="JBBPDW010000074">
    <property type="protein sequence ID" value="KAK7529380.1"/>
    <property type="molecule type" value="Genomic_DNA"/>
</dbReference>
<dbReference type="Proteomes" id="UP001365128">
    <property type="component" value="Unassembled WGS sequence"/>
</dbReference>
<feature type="compositionally biased region" description="Gly residues" evidence="2">
    <location>
        <begin position="217"/>
        <end position="226"/>
    </location>
</feature>
<dbReference type="Gene3D" id="4.10.240.10">
    <property type="entry name" value="Zn(2)-C6 fungal-type DNA-binding domain"/>
    <property type="match status" value="1"/>
</dbReference>
<keyword evidence="1" id="KW-0539">Nucleus</keyword>
<sequence>MPVLRTRSAKACDECHAQRQRCFPHPDKPTAPCLRCRELGLSCTPSRASNVQDRRGRFRDGSSPRSLSPPSSSHTPSTQSTVAVNTNAATTPQADMDAAPSPSHSANLPPTAVQGSAGVPPAPGTSSRPAASILRDETLARIRERHEPQLVLVALNRAGAINWDRFFALHGLPPHLAACLSLMLRGRPCNGNADFFALTMAMVGRGEGTTKEDQGQEGAGDGGENGGDTAAAPAGSTRTDQ</sequence>
<evidence type="ECO:0000256" key="2">
    <source>
        <dbReference type="SAM" id="MobiDB-lite"/>
    </source>
</evidence>
<dbReference type="InterPro" id="IPR050797">
    <property type="entry name" value="Carb_Metab_Trans_Reg"/>
</dbReference>
<keyword evidence="5" id="KW-1185">Reference proteome</keyword>
<gene>
    <name evidence="4" type="ORF">IWX46DRAFT_645605</name>
</gene>
<dbReference type="InterPro" id="IPR036864">
    <property type="entry name" value="Zn2-C6_fun-type_DNA-bd_sf"/>
</dbReference>
<reference evidence="4 5" key="1">
    <citation type="submission" date="2024-04" db="EMBL/GenBank/DDBJ databases">
        <title>Phyllosticta paracitricarpa is synonymous to the EU quarantine fungus P. citricarpa based on phylogenomic analyses.</title>
        <authorList>
            <consortium name="Lawrence Berkeley National Laboratory"/>
            <person name="Van Ingen-Buijs V.A."/>
            <person name="Van Westerhoven A.C."/>
            <person name="Haridas S."/>
            <person name="Skiadas P."/>
            <person name="Martin F."/>
            <person name="Groenewald J.Z."/>
            <person name="Crous P.W."/>
            <person name="Seidl M.F."/>
        </authorList>
    </citation>
    <scope>NUCLEOTIDE SEQUENCE [LARGE SCALE GENOMIC DNA]</scope>
    <source>
        <strain evidence="4 5">CBS 122670</strain>
    </source>
</reference>
<comment type="caution">
    <text evidence="4">The sequence shown here is derived from an EMBL/GenBank/DDBJ whole genome shotgun (WGS) entry which is preliminary data.</text>
</comment>
<dbReference type="InterPro" id="IPR001138">
    <property type="entry name" value="Zn2Cys6_DnaBD"/>
</dbReference>
<protein>
    <recommendedName>
        <fullName evidence="3">Zn(2)-C6 fungal-type domain-containing protein</fullName>
    </recommendedName>
</protein>
<evidence type="ECO:0000256" key="1">
    <source>
        <dbReference type="ARBA" id="ARBA00023242"/>
    </source>
</evidence>
<dbReference type="PROSITE" id="PS00463">
    <property type="entry name" value="ZN2_CY6_FUNGAL_1"/>
    <property type="match status" value="1"/>
</dbReference>
<evidence type="ECO:0000313" key="4">
    <source>
        <dbReference type="EMBL" id="KAK7529380.1"/>
    </source>
</evidence>
<dbReference type="PANTHER" id="PTHR31668">
    <property type="entry name" value="GLUCOSE TRANSPORT TRANSCRIPTION REGULATOR RGT1-RELATED-RELATED"/>
    <property type="match status" value="1"/>
</dbReference>
<dbReference type="SMART" id="SM00066">
    <property type="entry name" value="GAL4"/>
    <property type="match status" value="1"/>
</dbReference>
<dbReference type="Pfam" id="PF00172">
    <property type="entry name" value="Zn_clus"/>
    <property type="match status" value="1"/>
</dbReference>
<dbReference type="PROSITE" id="PS50048">
    <property type="entry name" value="ZN2_CY6_FUNGAL_2"/>
    <property type="match status" value="1"/>
</dbReference>
<feature type="compositionally biased region" description="Low complexity" evidence="2">
    <location>
        <begin position="63"/>
        <end position="91"/>
    </location>
</feature>
<proteinExistence type="predicted"/>
<evidence type="ECO:0000259" key="3">
    <source>
        <dbReference type="PROSITE" id="PS50048"/>
    </source>
</evidence>
<evidence type="ECO:0000313" key="5">
    <source>
        <dbReference type="Proteomes" id="UP001365128"/>
    </source>
</evidence>
<dbReference type="CDD" id="cd00067">
    <property type="entry name" value="GAL4"/>
    <property type="match status" value="1"/>
</dbReference>
<feature type="region of interest" description="Disordered" evidence="2">
    <location>
        <begin position="46"/>
        <end position="131"/>
    </location>
</feature>
<feature type="domain" description="Zn(2)-C6 fungal-type" evidence="3">
    <location>
        <begin position="11"/>
        <end position="44"/>
    </location>
</feature>
<name>A0ABR1L6E0_9PEZI</name>
<feature type="compositionally biased region" description="Basic and acidic residues" evidence="2">
    <location>
        <begin position="52"/>
        <end position="62"/>
    </location>
</feature>
<accession>A0ABR1L6E0</accession>
<organism evidence="4 5">
    <name type="scientific">Phyllosticta citricarpa</name>
    <dbReference type="NCBI Taxonomy" id="55181"/>
    <lineage>
        <taxon>Eukaryota</taxon>
        <taxon>Fungi</taxon>
        <taxon>Dikarya</taxon>
        <taxon>Ascomycota</taxon>
        <taxon>Pezizomycotina</taxon>
        <taxon>Dothideomycetes</taxon>
        <taxon>Dothideomycetes incertae sedis</taxon>
        <taxon>Botryosphaeriales</taxon>
        <taxon>Phyllostictaceae</taxon>
        <taxon>Phyllosticta</taxon>
    </lineage>
</organism>
<feature type="region of interest" description="Disordered" evidence="2">
    <location>
        <begin position="207"/>
        <end position="241"/>
    </location>
</feature>